<evidence type="ECO:0000256" key="9">
    <source>
        <dbReference type="SAM" id="MobiDB-lite"/>
    </source>
</evidence>
<feature type="region of interest" description="Disordered" evidence="9">
    <location>
        <begin position="843"/>
        <end position="864"/>
    </location>
</feature>
<evidence type="ECO:0000259" key="10">
    <source>
        <dbReference type="PROSITE" id="PS51434"/>
    </source>
</evidence>
<comment type="similarity">
    <text evidence="2">Belongs to the nucleoporin GLFG family.</text>
</comment>
<feature type="compositionally biased region" description="Low complexity" evidence="9">
    <location>
        <begin position="354"/>
        <end position="369"/>
    </location>
</feature>
<keyword evidence="8" id="KW-0539">Nucleus</keyword>
<dbReference type="GO" id="GO:0051028">
    <property type="term" value="P:mRNA transport"/>
    <property type="evidence" value="ECO:0007669"/>
    <property type="project" value="UniProtKB-KW"/>
</dbReference>
<dbReference type="GO" id="GO:0003723">
    <property type="term" value="F:RNA binding"/>
    <property type="evidence" value="ECO:0007669"/>
    <property type="project" value="TreeGrafter"/>
</dbReference>
<keyword evidence="12" id="KW-1185">Reference proteome</keyword>
<dbReference type="EMBL" id="JANCYW010000011">
    <property type="protein sequence ID" value="KAK4537292.1"/>
    <property type="molecule type" value="Genomic_DNA"/>
</dbReference>
<feature type="compositionally biased region" description="Polar residues" evidence="9">
    <location>
        <begin position="1"/>
        <end position="12"/>
    </location>
</feature>
<feature type="region of interest" description="Disordered" evidence="9">
    <location>
        <begin position="294"/>
        <end position="313"/>
    </location>
</feature>
<dbReference type="GO" id="GO:0008139">
    <property type="term" value="F:nuclear localization sequence binding"/>
    <property type="evidence" value="ECO:0007669"/>
    <property type="project" value="TreeGrafter"/>
</dbReference>
<evidence type="ECO:0000256" key="3">
    <source>
        <dbReference type="ARBA" id="ARBA00022448"/>
    </source>
</evidence>
<feature type="compositionally biased region" description="Low complexity" evidence="9">
    <location>
        <begin position="377"/>
        <end position="413"/>
    </location>
</feature>
<feature type="compositionally biased region" description="Polar residues" evidence="9">
    <location>
        <begin position="475"/>
        <end position="494"/>
    </location>
</feature>
<feature type="region of interest" description="Disordered" evidence="9">
    <location>
        <begin position="770"/>
        <end position="829"/>
    </location>
</feature>
<dbReference type="Pfam" id="PF04096">
    <property type="entry name" value="Nucleoporin2"/>
    <property type="match status" value="1"/>
</dbReference>
<feature type="region of interest" description="Disordered" evidence="9">
    <location>
        <begin position="354"/>
        <end position="680"/>
    </location>
</feature>
<dbReference type="InterPro" id="IPR036903">
    <property type="entry name" value="Nup98_auto-Pept-S59_dom_sf"/>
</dbReference>
<dbReference type="GO" id="GO:0017056">
    <property type="term" value="F:structural constituent of nuclear pore"/>
    <property type="evidence" value="ECO:0007669"/>
    <property type="project" value="InterPro"/>
</dbReference>
<evidence type="ECO:0000313" key="11">
    <source>
        <dbReference type="EMBL" id="KAK4537292.1"/>
    </source>
</evidence>
<evidence type="ECO:0000256" key="1">
    <source>
        <dbReference type="ARBA" id="ARBA00004567"/>
    </source>
</evidence>
<feature type="compositionally biased region" description="Low complexity" evidence="9">
    <location>
        <begin position="654"/>
        <end position="677"/>
    </location>
</feature>
<dbReference type="GO" id="GO:0000973">
    <property type="term" value="P:post-transcriptional tethering of RNA polymerase II gene DNA at nuclear periphery"/>
    <property type="evidence" value="ECO:0007669"/>
    <property type="project" value="TreeGrafter"/>
</dbReference>
<comment type="caution">
    <text evidence="11">The sequence shown here is derived from an EMBL/GenBank/DDBJ whole genome shotgun (WGS) entry which is preliminary data.</text>
</comment>
<dbReference type="GO" id="GO:0006405">
    <property type="term" value="P:RNA export from nucleus"/>
    <property type="evidence" value="ECO:0007669"/>
    <property type="project" value="TreeGrafter"/>
</dbReference>
<evidence type="ECO:0000256" key="7">
    <source>
        <dbReference type="ARBA" id="ARBA00023132"/>
    </source>
</evidence>
<keyword evidence="4" id="KW-0509">mRNA transport</keyword>
<feature type="domain" description="Peptidase S59" evidence="10">
    <location>
        <begin position="863"/>
        <end position="1002"/>
    </location>
</feature>
<dbReference type="Gene3D" id="1.10.10.2360">
    <property type="match status" value="1"/>
</dbReference>
<dbReference type="GO" id="GO:0044614">
    <property type="term" value="C:nuclear pore cytoplasmic filaments"/>
    <property type="evidence" value="ECO:0007669"/>
    <property type="project" value="TreeGrafter"/>
</dbReference>
<evidence type="ECO:0000256" key="4">
    <source>
        <dbReference type="ARBA" id="ARBA00022816"/>
    </source>
</evidence>
<dbReference type="AlphaFoldDB" id="A0AAV9IYD0"/>
<proteinExistence type="inferred from homology"/>
<evidence type="ECO:0000256" key="5">
    <source>
        <dbReference type="ARBA" id="ARBA00022927"/>
    </source>
</evidence>
<organism evidence="11 12">
    <name type="scientific">Cyanidium caldarium</name>
    <name type="common">Red alga</name>
    <dbReference type="NCBI Taxonomy" id="2771"/>
    <lineage>
        <taxon>Eukaryota</taxon>
        <taxon>Rhodophyta</taxon>
        <taxon>Bangiophyceae</taxon>
        <taxon>Cyanidiales</taxon>
        <taxon>Cyanidiaceae</taxon>
        <taxon>Cyanidium</taxon>
    </lineage>
</organism>
<name>A0AAV9IYD0_CYACA</name>
<feature type="region of interest" description="Disordered" evidence="9">
    <location>
        <begin position="1"/>
        <end position="20"/>
    </location>
</feature>
<feature type="compositionally biased region" description="Low complexity" evidence="9">
    <location>
        <begin position="770"/>
        <end position="786"/>
    </location>
</feature>
<evidence type="ECO:0000313" key="12">
    <source>
        <dbReference type="Proteomes" id="UP001301350"/>
    </source>
</evidence>
<keyword evidence="7" id="KW-0906">Nuclear pore complex</keyword>
<dbReference type="GO" id="GO:0006606">
    <property type="term" value="P:protein import into nucleus"/>
    <property type="evidence" value="ECO:0007669"/>
    <property type="project" value="TreeGrafter"/>
</dbReference>
<dbReference type="PROSITE" id="PS51434">
    <property type="entry name" value="NUP_C"/>
    <property type="match status" value="1"/>
</dbReference>
<evidence type="ECO:0000256" key="6">
    <source>
        <dbReference type="ARBA" id="ARBA00023010"/>
    </source>
</evidence>
<evidence type="ECO:0000256" key="2">
    <source>
        <dbReference type="ARBA" id="ARBA00008926"/>
    </source>
</evidence>
<dbReference type="SUPFAM" id="SSF82215">
    <property type="entry name" value="C-terminal autoproteolytic domain of nucleoporin nup98"/>
    <property type="match status" value="1"/>
</dbReference>
<keyword evidence="5" id="KW-0653">Protein transport</keyword>
<reference evidence="11 12" key="1">
    <citation type="submission" date="2022-07" db="EMBL/GenBank/DDBJ databases">
        <title>Genome-wide signatures of adaptation to extreme environments.</title>
        <authorList>
            <person name="Cho C.H."/>
            <person name="Yoon H.S."/>
        </authorList>
    </citation>
    <scope>NUCLEOTIDE SEQUENCE [LARGE SCALE GENOMIC DNA]</scope>
    <source>
        <strain evidence="11 12">DBV 063 E5</strain>
    </source>
</reference>
<feature type="compositionally biased region" description="Low complexity" evidence="9">
    <location>
        <begin position="537"/>
        <end position="556"/>
    </location>
</feature>
<feature type="compositionally biased region" description="Gly residues" evidence="9">
    <location>
        <begin position="129"/>
        <end position="145"/>
    </location>
</feature>
<dbReference type="GO" id="GO:0034398">
    <property type="term" value="P:telomere tethering at nuclear periphery"/>
    <property type="evidence" value="ECO:0007669"/>
    <property type="project" value="TreeGrafter"/>
</dbReference>
<accession>A0AAV9IYD0</accession>
<dbReference type="Gene3D" id="3.30.1610.10">
    <property type="entry name" value="Peptidase S59, nucleoporin"/>
    <property type="match status" value="1"/>
</dbReference>
<dbReference type="PANTHER" id="PTHR23198">
    <property type="entry name" value="NUCLEOPORIN"/>
    <property type="match status" value="1"/>
</dbReference>
<feature type="compositionally biased region" description="Gly residues" evidence="9">
    <location>
        <begin position="557"/>
        <end position="566"/>
    </location>
</feature>
<feature type="compositionally biased region" description="Gly residues" evidence="9">
    <location>
        <begin position="527"/>
        <end position="536"/>
    </location>
</feature>
<dbReference type="InterPro" id="IPR037665">
    <property type="entry name" value="Nucleoporin_S59-like"/>
</dbReference>
<evidence type="ECO:0000256" key="8">
    <source>
        <dbReference type="ARBA" id="ARBA00023242"/>
    </source>
</evidence>
<gene>
    <name evidence="11" type="ORF">CDCA_CDCA11G3317</name>
</gene>
<feature type="compositionally biased region" description="Low complexity" evidence="9">
    <location>
        <begin position="502"/>
        <end position="526"/>
    </location>
</feature>
<comment type="subcellular location">
    <subcellularLocation>
        <location evidence="1">Nucleus</location>
        <location evidence="1">Nuclear pore complex</location>
    </subcellularLocation>
</comment>
<feature type="compositionally biased region" description="Low complexity" evidence="9">
    <location>
        <begin position="148"/>
        <end position="163"/>
    </location>
</feature>
<dbReference type="Pfam" id="PF21240">
    <property type="entry name" value="Nup98_GLEBS"/>
    <property type="match status" value="1"/>
</dbReference>
<dbReference type="PANTHER" id="PTHR23198:SF6">
    <property type="entry name" value="NUCLEAR PORE COMPLEX PROTEIN NUP98-NUP96"/>
    <property type="match status" value="1"/>
</dbReference>
<protein>
    <recommendedName>
        <fullName evidence="10">Peptidase S59 domain-containing protein</fullName>
    </recommendedName>
</protein>
<dbReference type="InterPro" id="IPR007230">
    <property type="entry name" value="Nup98_auto-Pept-S59_dom"/>
</dbReference>
<keyword evidence="6" id="KW-0811">Translocation</keyword>
<keyword evidence="3" id="KW-0813">Transport</keyword>
<feature type="region of interest" description="Disordered" evidence="9">
    <location>
        <begin position="129"/>
        <end position="166"/>
    </location>
</feature>
<dbReference type="Proteomes" id="UP001301350">
    <property type="component" value="Unassembled WGS sequence"/>
</dbReference>
<feature type="compositionally biased region" description="Low complexity" evidence="9">
    <location>
        <begin position="436"/>
        <end position="450"/>
    </location>
</feature>
<feature type="compositionally biased region" description="Low complexity" evidence="9">
    <location>
        <begin position="459"/>
        <end position="474"/>
    </location>
</feature>
<sequence length="1003" mass="98894">MFGGNNALQRQQSSSGTANTGFGGFGASSAGGSGAAGGFGGFGASTGFGSSAPGASSVSAGGGPFGGNSGGGFGTAASTGAPGLRTGLFGSGGTSNAAMTPFGNAPTTSSTGAGGSATGFGASSAPWGGGLGSAAGRPSLGGTGSNWGAPASTGSAPSSGTGSVTFRAVPSTETTAHGTKQVLFDSITFMNGFENKSFEELRHEDYRLGNRGGGASGAPLPTAPPSTGMFGNPSTGPFGSNTMSSGSGSTGFGGMSRNTASTNLFGAGMAANAPTSGATTGFGSFGAGRTTGASGGGLFGTQQPASGATASTSGGFGAGATSGALFGGSAGGTGFGGGASGGFGSTAPRFGFGSSSSTPFGASAPQSTTGFGGGSTVTGSGLFGTQQQQQPQQQSSATPFGSSNSGSSSLFGSRPTTSGFGFGASSGYPQPPPQPQQQQQQQQTSSFANSGSGGGFGSSGAPPLGGQQQQQPQLWSRTSASQPPAFSFGANNAQGGAKPAPSFSFGSYGSSSTQPSAGGNQQQTDNSGGGGGGGSLFGNLGTTAAQTPQPFGVTPTPGGGGGGLFGYGQAPTSGANVPAQPNGQASAGGGGGFSFTPAPPAQSGLFTPGGLAPPNSAAPPFAYGGGQGNVGAVSASKSSPYGALPPILESSLQPPAVNKENAAAAAQPAASTPAGTAYASPWPASVRVRPRGAVRAFSYGISSGGIPLEALFHASDDRAASMPAVDGSSGELMPWRRDRAVKQLVLHTDDLRREPLLTLDDIAAVPAAEPRRATAAATTRRASQAPSPSTAPLNGIDVSPIAPQRDGNAGDPQETRSHRFTSADAATAAQPQVQIEYREFGVAPSASQSPPTATPHGPPVLTKPGYYTVPDMDTLRRLPDAQLAAVHDLVIGRHEVGEIRWLQPVDVRGLDLDRDVELEPRQVTLYPDAARRPPPGHGLNRPARIRLLNVYRMDKRTGAPTRSPPAIERFVERLETYAQRQGAKFIAYDPESGTWDIEVEEFR</sequence>